<dbReference type="PANTHER" id="PTHR42930">
    <property type="entry name" value="PHOSPHATE-SPECIFIC TRANSPORT SYSTEM ACCESSORY PROTEIN PHOU"/>
    <property type="match status" value="1"/>
</dbReference>
<name>A0A654LW83_9ARCH</name>
<dbReference type="GeneID" id="60420992"/>
<dbReference type="KEGG" id="taa:NMY3_00861"/>
<organism evidence="3 4">
    <name type="scientific">Candidatus Nitrosocosmicus oleophilus</name>
    <dbReference type="NCBI Taxonomy" id="1353260"/>
    <lineage>
        <taxon>Archaea</taxon>
        <taxon>Nitrososphaerota</taxon>
        <taxon>Nitrososphaeria</taxon>
        <taxon>Nitrososphaerales</taxon>
        <taxon>Nitrososphaeraceae</taxon>
        <taxon>Candidatus Nitrosocosmicus</taxon>
    </lineage>
</organism>
<reference evidence="4" key="1">
    <citation type="submission" date="2015-10" db="EMBL/GenBank/DDBJ databases">
        <title>Niche specialization of a soil ammonia-oxidizing archaeon, Candidatus Nitrosocosmicus oleophilus.</title>
        <authorList>
            <person name="Jung M.-Y."/>
            <person name="Rhee S.-K."/>
        </authorList>
    </citation>
    <scope>NUCLEOTIDE SEQUENCE [LARGE SCALE GENOMIC DNA]</scope>
    <source>
        <strain evidence="4">MY3</strain>
    </source>
</reference>
<dbReference type="Proteomes" id="UP000058925">
    <property type="component" value="Chromosome"/>
</dbReference>
<evidence type="ECO:0000259" key="2">
    <source>
        <dbReference type="Pfam" id="PF01895"/>
    </source>
</evidence>
<evidence type="ECO:0000313" key="3">
    <source>
        <dbReference type="EMBL" id="ALI35070.1"/>
    </source>
</evidence>
<feature type="domain" description="PhoU" evidence="2">
    <location>
        <begin position="18"/>
        <end position="101"/>
    </location>
</feature>
<dbReference type="GO" id="GO:0030643">
    <property type="term" value="P:intracellular phosphate ion homeostasis"/>
    <property type="evidence" value="ECO:0007669"/>
    <property type="project" value="InterPro"/>
</dbReference>
<keyword evidence="4" id="KW-1185">Reference proteome</keyword>
<comment type="function">
    <text evidence="1">Plays a role in the regulation of phosphate uptake.</text>
</comment>
<comment type="similarity">
    <text evidence="1">Belongs to the PhoU family.</text>
</comment>
<feature type="domain" description="PhoU" evidence="2">
    <location>
        <begin position="118"/>
        <end position="204"/>
    </location>
</feature>
<dbReference type="GO" id="GO:0006817">
    <property type="term" value="P:phosphate ion transport"/>
    <property type="evidence" value="ECO:0007669"/>
    <property type="project" value="UniProtKB-KW"/>
</dbReference>
<dbReference type="GO" id="GO:0045936">
    <property type="term" value="P:negative regulation of phosphate metabolic process"/>
    <property type="evidence" value="ECO:0007669"/>
    <property type="project" value="InterPro"/>
</dbReference>
<dbReference type="GO" id="GO:0005737">
    <property type="term" value="C:cytoplasm"/>
    <property type="evidence" value="ECO:0007669"/>
    <property type="project" value="UniProtKB-SubCell"/>
</dbReference>
<dbReference type="PANTHER" id="PTHR42930:SF3">
    <property type="entry name" value="PHOSPHATE-SPECIFIC TRANSPORT SYSTEM ACCESSORY PROTEIN PHOU"/>
    <property type="match status" value="1"/>
</dbReference>
<dbReference type="InterPro" id="IPR038078">
    <property type="entry name" value="PhoU-like_sf"/>
</dbReference>
<protein>
    <recommendedName>
        <fullName evidence="1">Phosphate-specific transport system accessory protein PhoU</fullName>
    </recommendedName>
</protein>
<dbReference type="AlphaFoldDB" id="A0A654LW83"/>
<comment type="subcellular location">
    <subcellularLocation>
        <location evidence="1">Cytoplasm</location>
    </subcellularLocation>
</comment>
<gene>
    <name evidence="3" type="ORF">NMY3_00861</name>
</gene>
<keyword evidence="1" id="KW-0592">Phosphate transport</keyword>
<comment type="subunit">
    <text evidence="1">Homodimer.</text>
</comment>
<dbReference type="OrthoDB" id="7738at2157"/>
<dbReference type="SUPFAM" id="SSF109755">
    <property type="entry name" value="PhoU-like"/>
    <property type="match status" value="1"/>
</dbReference>
<dbReference type="RefSeq" id="WP_196817613.1">
    <property type="nucleotide sequence ID" value="NZ_CP012850.1"/>
</dbReference>
<proteinExistence type="inferred from homology"/>
<sequence>MVRLLDLGLTKVSSIIFDMAGLAENTVSKAITSYKDDDTSTKNQIFESSAKLRFLQDEVSELCIELIARFQPVATDLRYIKSCMELSYVFSRFGRYAFDIITVLEILGPLELCDKSSVMRMSKLVLEMMDLGISALRLRDNSILAKIYEMEEMVDVLYRKSTRESSQIVIANNYSDNRCNISTALILKYLERISDHACYIADSVNYIETGMASPRR</sequence>
<keyword evidence="1" id="KW-0813">Transport</keyword>
<dbReference type="Gene3D" id="1.20.58.220">
    <property type="entry name" value="Phosphate transport system protein phou homolog 2, domain 2"/>
    <property type="match status" value="2"/>
</dbReference>
<dbReference type="PIRSF" id="PIRSF003107">
    <property type="entry name" value="PhoU"/>
    <property type="match status" value="1"/>
</dbReference>
<dbReference type="EMBL" id="CP012850">
    <property type="protein sequence ID" value="ALI35070.1"/>
    <property type="molecule type" value="Genomic_DNA"/>
</dbReference>
<dbReference type="InterPro" id="IPR028366">
    <property type="entry name" value="PhoU"/>
</dbReference>
<accession>A0A654LW83</accession>
<dbReference type="InterPro" id="IPR026022">
    <property type="entry name" value="PhoU_dom"/>
</dbReference>
<keyword evidence="1" id="KW-0963">Cytoplasm</keyword>
<evidence type="ECO:0000313" key="4">
    <source>
        <dbReference type="Proteomes" id="UP000058925"/>
    </source>
</evidence>
<dbReference type="Pfam" id="PF01895">
    <property type="entry name" value="PhoU"/>
    <property type="match status" value="2"/>
</dbReference>
<evidence type="ECO:0000256" key="1">
    <source>
        <dbReference type="PIRNR" id="PIRNR003107"/>
    </source>
</evidence>